<dbReference type="EMBL" id="LAZR01068585">
    <property type="protein sequence ID" value="KKK49369.1"/>
    <property type="molecule type" value="Genomic_DNA"/>
</dbReference>
<organism evidence="1">
    <name type="scientific">marine sediment metagenome</name>
    <dbReference type="NCBI Taxonomy" id="412755"/>
    <lineage>
        <taxon>unclassified sequences</taxon>
        <taxon>metagenomes</taxon>
        <taxon>ecological metagenomes</taxon>
    </lineage>
</organism>
<feature type="non-terminal residue" evidence="1">
    <location>
        <position position="1"/>
    </location>
</feature>
<accession>A0A0F8Y5F0</accession>
<reference evidence="1" key="1">
    <citation type="journal article" date="2015" name="Nature">
        <title>Complex archaea that bridge the gap between prokaryotes and eukaryotes.</title>
        <authorList>
            <person name="Spang A."/>
            <person name="Saw J.H."/>
            <person name="Jorgensen S.L."/>
            <person name="Zaremba-Niedzwiedzka K."/>
            <person name="Martijn J."/>
            <person name="Lind A.E."/>
            <person name="van Eijk R."/>
            <person name="Schleper C."/>
            <person name="Guy L."/>
            <person name="Ettema T.J."/>
        </authorList>
    </citation>
    <scope>NUCLEOTIDE SEQUENCE</scope>
</reference>
<name>A0A0F8Y5F0_9ZZZZ</name>
<protein>
    <submittedName>
        <fullName evidence="1">Uncharacterized protein</fullName>
    </submittedName>
</protein>
<dbReference type="AlphaFoldDB" id="A0A0F8Y5F0"/>
<sequence length="58" mass="6355">AKEKVTKAELVEFIEANGVQVEEVTLGGKVKEDPPLPIAEHPEGWDGECACKECMSRE</sequence>
<evidence type="ECO:0000313" key="1">
    <source>
        <dbReference type="EMBL" id="KKK49369.1"/>
    </source>
</evidence>
<comment type="caution">
    <text evidence="1">The sequence shown here is derived from an EMBL/GenBank/DDBJ whole genome shotgun (WGS) entry which is preliminary data.</text>
</comment>
<gene>
    <name evidence="1" type="ORF">LCGC14_3135800</name>
</gene>
<proteinExistence type="predicted"/>